<sequence>MNNDLQWVKEQQINRTISSLNKNGINAYMVSTKEELLSKIQEIVNDGATVSCGGSVTLEELGIIEYLREGRYNFLDRSKQGLSAEEIGNIYRQTFFADAYFTGTNAITEEGELYNVDGNGNRVSAMVFGPKKVIVIIGSNKIVKNLDQAIERNKCISAPANAKRLNKNTPCTKVGYCVNCNNEERICCEYTVIKRQRDKQRMHVFIFNDNFGY</sequence>
<dbReference type="Proteomes" id="UP001058074">
    <property type="component" value="Unassembled WGS sequence"/>
</dbReference>
<accession>A0ACB5RHE2</accession>
<protein>
    <submittedName>
        <fullName evidence="1">Membrane protein</fullName>
    </submittedName>
</protein>
<dbReference type="EMBL" id="BROD01000001">
    <property type="protein sequence ID" value="GKX68481.1"/>
    <property type="molecule type" value="Genomic_DNA"/>
</dbReference>
<proteinExistence type="predicted"/>
<keyword evidence="2" id="KW-1185">Reference proteome</keyword>
<reference evidence="1" key="1">
    <citation type="journal article" date="2025" name="Int. J. Syst. Evol. Microbiol.">
        <title>Inconstantimicrobium mannanitabidum sp. nov., a novel member of the family Clostridiaceae isolated from anoxic soil under the treatment of reductive soil disinfestation.</title>
        <authorList>
            <person name="Ueki A."/>
            <person name="Tonouchi A."/>
            <person name="Honma S."/>
            <person name="Kaku N."/>
            <person name="Ueki K."/>
        </authorList>
    </citation>
    <scope>NUCLEOTIDE SEQUENCE</scope>
    <source>
        <strain evidence="1">TW13</strain>
    </source>
</reference>
<evidence type="ECO:0000313" key="2">
    <source>
        <dbReference type="Proteomes" id="UP001058074"/>
    </source>
</evidence>
<name>A0ACB5RHE2_9CLOT</name>
<organism evidence="1 2">
    <name type="scientific">Inconstantimicrobium mannanitabidum</name>
    <dbReference type="NCBI Taxonomy" id="1604901"/>
    <lineage>
        <taxon>Bacteria</taxon>
        <taxon>Bacillati</taxon>
        <taxon>Bacillota</taxon>
        <taxon>Clostridia</taxon>
        <taxon>Eubacteriales</taxon>
        <taxon>Clostridiaceae</taxon>
        <taxon>Inconstantimicrobium</taxon>
    </lineage>
</organism>
<comment type="caution">
    <text evidence="1">The sequence shown here is derived from an EMBL/GenBank/DDBJ whole genome shotgun (WGS) entry which is preliminary data.</text>
</comment>
<gene>
    <name evidence="1" type="ORF">rsdtw13_37390</name>
</gene>
<evidence type="ECO:0000313" key="1">
    <source>
        <dbReference type="EMBL" id="GKX68481.1"/>
    </source>
</evidence>